<keyword evidence="3" id="KW-1185">Reference proteome</keyword>
<gene>
    <name evidence="1" type="ORF">CAPTEDRAFT_189055</name>
</gene>
<proteinExistence type="predicted"/>
<dbReference type="EnsemblMetazoa" id="CapteT189055">
    <property type="protein sequence ID" value="CapteP189055"/>
    <property type="gene ID" value="CapteG189055"/>
</dbReference>
<reference evidence="1 3" key="2">
    <citation type="journal article" date="2013" name="Nature">
        <title>Insights into bilaterian evolution from three spiralian genomes.</title>
        <authorList>
            <person name="Simakov O."/>
            <person name="Marletaz F."/>
            <person name="Cho S.J."/>
            <person name="Edsinger-Gonzales E."/>
            <person name="Havlak P."/>
            <person name="Hellsten U."/>
            <person name="Kuo D.H."/>
            <person name="Larsson T."/>
            <person name="Lv J."/>
            <person name="Arendt D."/>
            <person name="Savage R."/>
            <person name="Osoegawa K."/>
            <person name="de Jong P."/>
            <person name="Grimwood J."/>
            <person name="Chapman J.A."/>
            <person name="Shapiro H."/>
            <person name="Aerts A."/>
            <person name="Otillar R.P."/>
            <person name="Terry A.Y."/>
            <person name="Boore J.L."/>
            <person name="Grigoriev I.V."/>
            <person name="Lindberg D.R."/>
            <person name="Seaver E.C."/>
            <person name="Weisblat D.A."/>
            <person name="Putnam N.H."/>
            <person name="Rokhsar D.S."/>
        </authorList>
    </citation>
    <scope>NUCLEOTIDE SEQUENCE</scope>
    <source>
        <strain evidence="1 3">I ESC-2004</strain>
    </source>
</reference>
<evidence type="ECO:0000313" key="3">
    <source>
        <dbReference type="Proteomes" id="UP000014760"/>
    </source>
</evidence>
<dbReference type="HOGENOM" id="CLU_1344399_0_0_1"/>
<accession>R7UN92</accession>
<name>R7UN92_CAPTE</name>
<organism evidence="1">
    <name type="scientific">Capitella teleta</name>
    <name type="common">Polychaete worm</name>
    <dbReference type="NCBI Taxonomy" id="283909"/>
    <lineage>
        <taxon>Eukaryota</taxon>
        <taxon>Metazoa</taxon>
        <taxon>Spiralia</taxon>
        <taxon>Lophotrochozoa</taxon>
        <taxon>Annelida</taxon>
        <taxon>Polychaeta</taxon>
        <taxon>Sedentaria</taxon>
        <taxon>Scolecida</taxon>
        <taxon>Capitellidae</taxon>
        <taxon>Capitella</taxon>
    </lineage>
</organism>
<dbReference type="EMBL" id="AMQN01006975">
    <property type="status" value="NOT_ANNOTATED_CDS"/>
    <property type="molecule type" value="Genomic_DNA"/>
</dbReference>
<dbReference type="EMBL" id="KB299669">
    <property type="protein sequence ID" value="ELU07685.1"/>
    <property type="molecule type" value="Genomic_DNA"/>
</dbReference>
<reference evidence="2" key="3">
    <citation type="submission" date="2015-06" db="UniProtKB">
        <authorList>
            <consortium name="EnsemblMetazoa"/>
        </authorList>
    </citation>
    <scope>IDENTIFICATION</scope>
</reference>
<dbReference type="Proteomes" id="UP000014760">
    <property type="component" value="Unassembled WGS sequence"/>
</dbReference>
<dbReference type="AlphaFoldDB" id="R7UN92"/>
<evidence type="ECO:0000313" key="1">
    <source>
        <dbReference type="EMBL" id="ELU07685.1"/>
    </source>
</evidence>
<protein>
    <submittedName>
        <fullName evidence="1 2">Uncharacterized protein</fullName>
    </submittedName>
</protein>
<reference evidence="3" key="1">
    <citation type="submission" date="2012-12" db="EMBL/GenBank/DDBJ databases">
        <authorList>
            <person name="Hellsten U."/>
            <person name="Grimwood J."/>
            <person name="Chapman J.A."/>
            <person name="Shapiro H."/>
            <person name="Aerts A."/>
            <person name="Otillar R.P."/>
            <person name="Terry A.Y."/>
            <person name="Boore J.L."/>
            <person name="Simakov O."/>
            <person name="Marletaz F."/>
            <person name="Cho S.-J."/>
            <person name="Edsinger-Gonzales E."/>
            <person name="Havlak P."/>
            <person name="Kuo D.-H."/>
            <person name="Larsson T."/>
            <person name="Lv J."/>
            <person name="Arendt D."/>
            <person name="Savage R."/>
            <person name="Osoegawa K."/>
            <person name="de Jong P."/>
            <person name="Lindberg D.R."/>
            <person name="Seaver E.C."/>
            <person name="Weisblat D.A."/>
            <person name="Putnam N.H."/>
            <person name="Grigoriev I.V."/>
            <person name="Rokhsar D.S."/>
        </authorList>
    </citation>
    <scope>NUCLEOTIDE SEQUENCE</scope>
    <source>
        <strain evidence="3">I ESC-2004</strain>
    </source>
</reference>
<evidence type="ECO:0000313" key="2">
    <source>
        <dbReference type="EnsemblMetazoa" id="CapteP189055"/>
    </source>
</evidence>
<sequence>MASNRQYRPHVDWTPDIKLPQRFATWKSEIQDEVLLFEGEDKPPKYIYNYGKDDDEEETEDVDFNTLSTTHDPKAPHLRPIWSSDPHISSVHFVSRLGSWVQHLSSILISHYISAAPMDPPSVTIGDQPVENLGSKVMSLRVENMTLNRHFQIYVQKTIQILNFNINDNKITITPVFNPVFTCGVQRGLATGAGRCCPVLAMLT</sequence>